<evidence type="ECO:0000313" key="4">
    <source>
        <dbReference type="RefSeq" id="XP_039234956.1"/>
    </source>
</evidence>
<keyword evidence="3" id="KW-1185">Reference proteome</keyword>
<dbReference type="InterPro" id="IPR050462">
    <property type="entry name" value="Retroviral_Gag-Pol_poly"/>
</dbReference>
<accession>A0A7R5K1P2</accession>
<feature type="domain" description="Snurportin-1 N-terminal" evidence="2">
    <location>
        <begin position="197"/>
        <end position="224"/>
    </location>
</feature>
<dbReference type="Proteomes" id="UP000504627">
    <property type="component" value="Unplaced"/>
</dbReference>
<feature type="non-terminal residue" evidence="4">
    <location>
        <position position="1"/>
    </location>
</feature>
<dbReference type="RefSeq" id="XP_039234956.1">
    <property type="nucleotide sequence ID" value="XM_039379022.1"/>
</dbReference>
<feature type="non-terminal residue" evidence="4">
    <location>
        <position position="411"/>
    </location>
</feature>
<dbReference type="GO" id="GO:0016032">
    <property type="term" value="P:viral process"/>
    <property type="evidence" value="ECO:0007669"/>
    <property type="project" value="InterPro"/>
</dbReference>
<dbReference type="PANTHER" id="PTHR33166">
    <property type="entry name" value="GAG_P30 DOMAIN-CONTAINING PROTEIN"/>
    <property type="match status" value="1"/>
</dbReference>
<feature type="compositionally biased region" description="Basic and acidic residues" evidence="1">
    <location>
        <begin position="181"/>
        <end position="208"/>
    </location>
</feature>
<feature type="region of interest" description="Disordered" evidence="1">
    <location>
        <begin position="230"/>
        <end position="289"/>
    </location>
</feature>
<reference evidence="4" key="1">
    <citation type="submission" date="2025-08" db="UniProtKB">
        <authorList>
            <consortium name="RefSeq"/>
        </authorList>
    </citation>
    <scope>IDENTIFICATION</scope>
    <source>
        <tissue evidence="4">Muscle</tissue>
    </source>
</reference>
<gene>
    <name evidence="4" type="primary">LOC113996043</name>
</gene>
<feature type="compositionally biased region" description="Basic residues" evidence="1">
    <location>
        <begin position="242"/>
        <end position="251"/>
    </location>
</feature>
<name>A0A7R5K1P2_9PASS</name>
<dbReference type="Pfam" id="PF11538">
    <property type="entry name" value="Snurportin1"/>
    <property type="match status" value="1"/>
</dbReference>
<dbReference type="InParanoid" id="A0A7R5K1P2"/>
<evidence type="ECO:0000313" key="3">
    <source>
        <dbReference type="Proteomes" id="UP000504627"/>
    </source>
</evidence>
<proteinExistence type="predicted"/>
<feature type="compositionally biased region" description="Basic and acidic residues" evidence="1">
    <location>
        <begin position="276"/>
        <end position="286"/>
    </location>
</feature>
<dbReference type="Gene3D" id="1.10.375.10">
    <property type="entry name" value="Human Immunodeficiency Virus Type 1 Capsid Protein"/>
    <property type="match status" value="1"/>
</dbReference>
<evidence type="ECO:0000259" key="2">
    <source>
        <dbReference type="Pfam" id="PF11538"/>
    </source>
</evidence>
<dbReference type="AlphaFoldDB" id="A0A7R5K1P2"/>
<dbReference type="SUPFAM" id="SSF47943">
    <property type="entry name" value="Retrovirus capsid protein, N-terminal core domain"/>
    <property type="match status" value="1"/>
</dbReference>
<sequence>YGIPRPKRREGERDTSLLGDISLELGRFRTGYSPQKSKDSWEESSPSKSESPQGESSSQGLSSPQGSESYREESSPPRSEVDREKSSPIRPEGHGEESSPPKPKDDRNRDSNTPRKGDSIYRVESSTPRADYEGESSPLRPGGNEKKSDFPKIRCSKEDSDIIIQEEKENNSQRLNIVIQIDDKRDTREIEENEERSPGQAERRQRLLQTQRERRLDCVNHARRLAEDDWAGTGSEDEEPKQRKRKEKRKNRIDTGAQEEDPEEGTSHLHYTRSVARKEARERIEGSHTIAPLRQIMPIAGDQGRVKVPFTTSDLNSWREEARNFRKNPEGVAKRFELIAKNLDIDWSDIEVMLSELTETEKELVLKTGRDHASMLPEELEIVFPSRNPEWDPNNPDSYGKLVQYRKLIAL</sequence>
<dbReference type="InterPro" id="IPR024721">
    <property type="entry name" value="Snurportin-1_N"/>
</dbReference>
<protein>
    <submittedName>
        <fullName evidence="4">Uncharacterized protein LOC113996043</fullName>
    </submittedName>
</protein>
<organism evidence="3 4">
    <name type="scientific">Pipra filicauda</name>
    <name type="common">Wire-tailed manakin</name>
    <dbReference type="NCBI Taxonomy" id="649802"/>
    <lineage>
        <taxon>Eukaryota</taxon>
        <taxon>Metazoa</taxon>
        <taxon>Chordata</taxon>
        <taxon>Craniata</taxon>
        <taxon>Vertebrata</taxon>
        <taxon>Euteleostomi</taxon>
        <taxon>Archelosauria</taxon>
        <taxon>Archosauria</taxon>
        <taxon>Dinosauria</taxon>
        <taxon>Saurischia</taxon>
        <taxon>Theropoda</taxon>
        <taxon>Coelurosauria</taxon>
        <taxon>Aves</taxon>
        <taxon>Neognathae</taxon>
        <taxon>Neoaves</taxon>
        <taxon>Telluraves</taxon>
        <taxon>Australaves</taxon>
        <taxon>Passeriformes</taxon>
        <taxon>Pipridae</taxon>
        <taxon>Pipra</taxon>
    </lineage>
</organism>
<feature type="compositionally biased region" description="Basic and acidic residues" evidence="1">
    <location>
        <begin position="143"/>
        <end position="171"/>
    </location>
</feature>
<feature type="compositionally biased region" description="Basic and acidic residues" evidence="1">
    <location>
        <begin position="69"/>
        <end position="121"/>
    </location>
</feature>
<evidence type="ECO:0000256" key="1">
    <source>
        <dbReference type="SAM" id="MobiDB-lite"/>
    </source>
</evidence>
<dbReference type="GeneID" id="113996043"/>
<dbReference type="InterPro" id="IPR008919">
    <property type="entry name" value="Retrov_capsid_N"/>
</dbReference>
<feature type="region of interest" description="Disordered" evidence="1">
    <location>
        <begin position="1"/>
        <end position="208"/>
    </location>
</feature>
<feature type="compositionally biased region" description="Low complexity" evidence="1">
    <location>
        <begin position="43"/>
        <end position="68"/>
    </location>
</feature>